<name>A0AAN6NDK2_9PEZI</name>
<feature type="compositionally biased region" description="Low complexity" evidence="1">
    <location>
        <begin position="190"/>
        <end position="203"/>
    </location>
</feature>
<feature type="compositionally biased region" description="Low complexity" evidence="1">
    <location>
        <begin position="221"/>
        <end position="239"/>
    </location>
</feature>
<accession>A0AAN6NDK2</accession>
<keyword evidence="3" id="KW-1185">Reference proteome</keyword>
<comment type="caution">
    <text evidence="2">The sequence shown here is derived from an EMBL/GenBank/DDBJ whole genome shotgun (WGS) entry which is preliminary data.</text>
</comment>
<protein>
    <submittedName>
        <fullName evidence="2">Uncharacterized protein</fullName>
    </submittedName>
</protein>
<feature type="region of interest" description="Disordered" evidence="1">
    <location>
        <begin position="1"/>
        <end position="40"/>
    </location>
</feature>
<feature type="compositionally biased region" description="Polar residues" evidence="1">
    <location>
        <begin position="162"/>
        <end position="173"/>
    </location>
</feature>
<dbReference type="Proteomes" id="UP001303473">
    <property type="component" value="Unassembled WGS sequence"/>
</dbReference>
<evidence type="ECO:0000313" key="3">
    <source>
        <dbReference type="Proteomes" id="UP001303473"/>
    </source>
</evidence>
<dbReference type="EMBL" id="MU853763">
    <property type="protein sequence ID" value="KAK3943816.1"/>
    <property type="molecule type" value="Genomic_DNA"/>
</dbReference>
<gene>
    <name evidence="2" type="ORF">QBC46DRAFT_253357</name>
</gene>
<reference evidence="3" key="1">
    <citation type="journal article" date="2023" name="Mol. Phylogenet. Evol.">
        <title>Genome-scale phylogeny and comparative genomics of the fungal order Sordariales.</title>
        <authorList>
            <person name="Hensen N."/>
            <person name="Bonometti L."/>
            <person name="Westerberg I."/>
            <person name="Brannstrom I.O."/>
            <person name="Guillou S."/>
            <person name="Cros-Aarteil S."/>
            <person name="Calhoun S."/>
            <person name="Haridas S."/>
            <person name="Kuo A."/>
            <person name="Mondo S."/>
            <person name="Pangilinan J."/>
            <person name="Riley R."/>
            <person name="LaButti K."/>
            <person name="Andreopoulos B."/>
            <person name="Lipzen A."/>
            <person name="Chen C."/>
            <person name="Yan M."/>
            <person name="Daum C."/>
            <person name="Ng V."/>
            <person name="Clum A."/>
            <person name="Steindorff A."/>
            <person name="Ohm R.A."/>
            <person name="Martin F."/>
            <person name="Silar P."/>
            <person name="Natvig D.O."/>
            <person name="Lalanne C."/>
            <person name="Gautier V."/>
            <person name="Ament-Velasquez S.L."/>
            <person name="Kruys A."/>
            <person name="Hutchinson M.I."/>
            <person name="Powell A.J."/>
            <person name="Barry K."/>
            <person name="Miller A.N."/>
            <person name="Grigoriev I.V."/>
            <person name="Debuchy R."/>
            <person name="Gladieux P."/>
            <person name="Hiltunen Thoren M."/>
            <person name="Johannesson H."/>
        </authorList>
    </citation>
    <scope>NUCLEOTIDE SEQUENCE [LARGE SCALE GENOMIC DNA]</scope>
    <source>
        <strain evidence="3">CBS 340.73</strain>
    </source>
</reference>
<dbReference type="AlphaFoldDB" id="A0AAN6NDK2"/>
<feature type="region of interest" description="Disordered" evidence="1">
    <location>
        <begin position="444"/>
        <end position="464"/>
    </location>
</feature>
<evidence type="ECO:0000256" key="1">
    <source>
        <dbReference type="SAM" id="MobiDB-lite"/>
    </source>
</evidence>
<feature type="compositionally biased region" description="Basic and acidic residues" evidence="1">
    <location>
        <begin position="9"/>
        <end position="32"/>
    </location>
</feature>
<evidence type="ECO:0000313" key="2">
    <source>
        <dbReference type="EMBL" id="KAK3943816.1"/>
    </source>
</evidence>
<feature type="region of interest" description="Disordered" evidence="1">
    <location>
        <begin position="157"/>
        <end position="284"/>
    </location>
</feature>
<organism evidence="2 3">
    <name type="scientific">Diplogelasinospora grovesii</name>
    <dbReference type="NCBI Taxonomy" id="303347"/>
    <lineage>
        <taxon>Eukaryota</taxon>
        <taxon>Fungi</taxon>
        <taxon>Dikarya</taxon>
        <taxon>Ascomycota</taxon>
        <taxon>Pezizomycotina</taxon>
        <taxon>Sordariomycetes</taxon>
        <taxon>Sordariomycetidae</taxon>
        <taxon>Sordariales</taxon>
        <taxon>Diplogelasinosporaceae</taxon>
        <taxon>Diplogelasinospora</taxon>
    </lineage>
</organism>
<sequence>MSIFSMMKRGREAAKQHKAQKAELQKKEEQKAPYKHIPKHAAVDALSGGPATWRDSDRPRILEENKRRSAMTASGVGMGGMTTPGNMTPVHMGMTRVNSALSHVSYPNAYASPVVQLPRAYSFHSGWSHNAGEVTYNPIDISSSTSVKGKEVERVMVDSGRASRTSSKMSVTQFPLDASVPATTRKRDSSNSPVSSSGNSTSSQDDLEMKLVKHVKHAGNSSPPRTAAGPASGATTPTSRPLSEPDYFHRLHPGSHARKNSDPNRGQAVAPVSTSMSGGIPPVPALPPMQFGGIAFSGPTTSSAASSAASSSSSVTVVPVASSTSIATKTVHAVPVPVPIPVVEDVVPEATESLEDDGAVGTAITTPQTSTAAYYQSEARRVSKMARFQELETINSHVSMSVETQTATTPTASHPAQETWEKTRPASTVTALPTTFDESYLQTQEPMLPPPRSGKLSKSAAGGAKLVKKNRWSLRSSKTAAVAG</sequence>
<proteinExistence type="predicted"/>